<proteinExistence type="predicted"/>
<dbReference type="AlphaFoldDB" id="A0AAJ1TXH2"/>
<evidence type="ECO:0000313" key="2">
    <source>
        <dbReference type="Proteomes" id="UP001239215"/>
    </source>
</evidence>
<name>A0AAJ1TXH2_9ACTN</name>
<evidence type="ECO:0000313" key="1">
    <source>
        <dbReference type="EMBL" id="MDQ1103805.1"/>
    </source>
</evidence>
<dbReference type="Proteomes" id="UP001239215">
    <property type="component" value="Unassembled WGS sequence"/>
</dbReference>
<sequence length="117" mass="12027">MRAAIYAADAQGRPLTLVADLGTKTPVYGVLNFDPANPITLPPGRYHMAVISQGAPATPPSFLTATGADPLVTGDNSWTVPASNAYIINGIADGAAPATIGNTIYNTAAPYMQLRAV</sequence>
<reference evidence="1" key="1">
    <citation type="submission" date="2023-07" db="EMBL/GenBank/DDBJ databases">
        <title>Functional and genomic diversity of the sorghum phyllosphere microbiome.</title>
        <authorList>
            <person name="Shade A."/>
        </authorList>
    </citation>
    <scope>NUCLEOTIDE SEQUENCE</scope>
    <source>
        <strain evidence="1">SORGH_AS_1067</strain>
    </source>
</reference>
<dbReference type="EMBL" id="JAUTAN010000001">
    <property type="protein sequence ID" value="MDQ1103805.1"/>
    <property type="molecule type" value="Genomic_DNA"/>
</dbReference>
<protein>
    <submittedName>
        <fullName evidence="1">Uncharacterized protein</fullName>
    </submittedName>
</protein>
<organism evidence="1 2">
    <name type="scientific">Nocardioides zeae</name>
    <dbReference type="NCBI Taxonomy" id="1457234"/>
    <lineage>
        <taxon>Bacteria</taxon>
        <taxon>Bacillati</taxon>
        <taxon>Actinomycetota</taxon>
        <taxon>Actinomycetes</taxon>
        <taxon>Propionibacteriales</taxon>
        <taxon>Nocardioidaceae</taxon>
        <taxon>Nocardioides</taxon>
    </lineage>
</organism>
<accession>A0AAJ1TXH2</accession>
<gene>
    <name evidence="1" type="ORF">QE405_001089</name>
</gene>
<comment type="caution">
    <text evidence="1">The sequence shown here is derived from an EMBL/GenBank/DDBJ whole genome shotgun (WGS) entry which is preliminary data.</text>
</comment>
<dbReference type="RefSeq" id="WP_307199207.1">
    <property type="nucleotide sequence ID" value="NZ_JAUTAN010000001.1"/>
</dbReference>